<dbReference type="PROSITE" id="PS51257">
    <property type="entry name" value="PROKAR_LIPOPROTEIN"/>
    <property type="match status" value="1"/>
</dbReference>
<evidence type="ECO:0000256" key="1">
    <source>
        <dbReference type="SAM" id="MobiDB-lite"/>
    </source>
</evidence>
<dbReference type="Proteomes" id="UP001220530">
    <property type="component" value="Chromosome"/>
</dbReference>
<sequence>MRNGLTGQIALSAGTRTGRMALGLLVLAALAGCTTVEGTNALSDPGTFEREVITSTAQGVGLIPKDAPKEEPTTPRAPLALPRDTASLPTPTTSIASQLPVDSDSVQIDTSNLTEADLSRLRNARVVDLRSLSGRPLTEVESRALTARMMAANKSIKVNGKRPLYLPPDEYFTTVGGRDTVCKAANGELVTLSDPKCPLDIRQALGRATPNGDGLIGSDVNNVLGRNDNGN</sequence>
<accession>A0ABY7YMH4</accession>
<protein>
    <recommendedName>
        <fullName evidence="4">DUF3035 domain-containing protein</fullName>
    </recommendedName>
</protein>
<evidence type="ECO:0000313" key="2">
    <source>
        <dbReference type="EMBL" id="WDR02461.1"/>
    </source>
</evidence>
<evidence type="ECO:0000313" key="3">
    <source>
        <dbReference type="Proteomes" id="UP001220530"/>
    </source>
</evidence>
<dbReference type="EMBL" id="CP118246">
    <property type="protein sequence ID" value="WDR02461.1"/>
    <property type="molecule type" value="Genomic_DNA"/>
</dbReference>
<gene>
    <name evidence="2" type="ORF">PSQ19_17950</name>
</gene>
<name>A0ABY7YMH4_9HYPH</name>
<evidence type="ECO:0008006" key="4">
    <source>
        <dbReference type="Google" id="ProtNLM"/>
    </source>
</evidence>
<organism evidence="2 3">
    <name type="scientific">Devosia algicola</name>
    <dbReference type="NCBI Taxonomy" id="3026418"/>
    <lineage>
        <taxon>Bacteria</taxon>
        <taxon>Pseudomonadati</taxon>
        <taxon>Pseudomonadota</taxon>
        <taxon>Alphaproteobacteria</taxon>
        <taxon>Hyphomicrobiales</taxon>
        <taxon>Devosiaceae</taxon>
        <taxon>Devosia</taxon>
    </lineage>
</organism>
<feature type="region of interest" description="Disordered" evidence="1">
    <location>
        <begin position="62"/>
        <end position="92"/>
    </location>
</feature>
<reference evidence="2 3" key="1">
    <citation type="submission" date="2023-02" db="EMBL/GenBank/DDBJ databases">
        <title>Devosia algicola sp. nov., isolated from the phycosphere of marine algae.</title>
        <authorList>
            <person name="Kim J.M."/>
            <person name="Lee J.K."/>
            <person name="Choi B.J."/>
            <person name="Bayburt H."/>
            <person name="Jeon C.O."/>
        </authorList>
    </citation>
    <scope>NUCLEOTIDE SEQUENCE [LARGE SCALE GENOMIC DNA]</scope>
    <source>
        <strain evidence="2 3">G20-9</strain>
    </source>
</reference>
<keyword evidence="3" id="KW-1185">Reference proteome</keyword>
<dbReference type="RefSeq" id="WP_282218865.1">
    <property type="nucleotide sequence ID" value="NZ_CP118246.1"/>
</dbReference>
<proteinExistence type="predicted"/>